<feature type="domain" description="N-acetyltransferase" evidence="1">
    <location>
        <begin position="8"/>
        <end position="166"/>
    </location>
</feature>
<sequence length="172" mass="19967">MFLTGEQIYLRPLEPHDLDFLYTLENDTSIWLVSNTTTPYARHVLQNYLDQATADIYTVKQLRLLICTQQHQAVGAIDLFDFEPTHQRAGIGIVISPSFRQQGFATEALNLMLHYCQEKLLLHQVFCSVISTNQNSVRLFKKAGFQMVGQRREWIRTASGWQDLIEFQKIFI</sequence>
<dbReference type="CDD" id="cd04301">
    <property type="entry name" value="NAT_SF"/>
    <property type="match status" value="1"/>
</dbReference>
<dbReference type="Pfam" id="PF13302">
    <property type="entry name" value="Acetyltransf_3"/>
    <property type="match status" value="1"/>
</dbReference>
<dbReference type="RefSeq" id="WP_185272551.1">
    <property type="nucleotide sequence ID" value="NZ_CP055156.1"/>
</dbReference>
<name>A0A7G7G3N1_9BACT</name>
<dbReference type="AlphaFoldDB" id="A0A7G7G3N1"/>
<dbReference type="PANTHER" id="PTHR43415:SF3">
    <property type="entry name" value="GNAT-FAMILY ACETYLTRANSFERASE"/>
    <property type="match status" value="1"/>
</dbReference>
<dbReference type="Gene3D" id="3.40.630.30">
    <property type="match status" value="1"/>
</dbReference>
<dbReference type="PROSITE" id="PS51186">
    <property type="entry name" value="GNAT"/>
    <property type="match status" value="1"/>
</dbReference>
<dbReference type="GO" id="GO:0016747">
    <property type="term" value="F:acyltransferase activity, transferring groups other than amino-acyl groups"/>
    <property type="evidence" value="ECO:0007669"/>
    <property type="project" value="InterPro"/>
</dbReference>
<dbReference type="SUPFAM" id="SSF55729">
    <property type="entry name" value="Acyl-CoA N-acyltransferases (Nat)"/>
    <property type="match status" value="1"/>
</dbReference>
<protein>
    <submittedName>
        <fullName evidence="2">GNAT family N-acetyltransferase</fullName>
    </submittedName>
</protein>
<dbReference type="InterPro" id="IPR016181">
    <property type="entry name" value="Acyl_CoA_acyltransferase"/>
</dbReference>
<keyword evidence="3" id="KW-1185">Reference proteome</keyword>
<organism evidence="2 3">
    <name type="scientific">Adhaeribacter swui</name>
    <dbReference type="NCBI Taxonomy" id="2086471"/>
    <lineage>
        <taxon>Bacteria</taxon>
        <taxon>Pseudomonadati</taxon>
        <taxon>Bacteroidota</taxon>
        <taxon>Cytophagia</taxon>
        <taxon>Cytophagales</taxon>
        <taxon>Hymenobacteraceae</taxon>
        <taxon>Adhaeribacter</taxon>
    </lineage>
</organism>
<dbReference type="InterPro" id="IPR000182">
    <property type="entry name" value="GNAT_dom"/>
</dbReference>
<reference evidence="2 3" key="1">
    <citation type="journal article" date="2018" name="Int. J. Syst. Evol. Microbiol.">
        <title>Adhaeribacter swui sp. nov., isolated from wet mud.</title>
        <authorList>
            <person name="Kim D.U."/>
            <person name="Kim K.W."/>
            <person name="Kang M.S."/>
            <person name="Kim J.Y."/>
            <person name="Jang J.H."/>
            <person name="Kim M.K."/>
        </authorList>
    </citation>
    <scope>NUCLEOTIDE SEQUENCE [LARGE SCALE GENOMIC DNA]</scope>
    <source>
        <strain evidence="2 3">KCTC 52873</strain>
    </source>
</reference>
<accession>A0A7G7G3N1</accession>
<evidence type="ECO:0000313" key="2">
    <source>
        <dbReference type="EMBL" id="QNF31765.1"/>
    </source>
</evidence>
<evidence type="ECO:0000259" key="1">
    <source>
        <dbReference type="PROSITE" id="PS51186"/>
    </source>
</evidence>
<dbReference type="EMBL" id="CP055156">
    <property type="protein sequence ID" value="QNF31765.1"/>
    <property type="molecule type" value="Genomic_DNA"/>
</dbReference>
<gene>
    <name evidence="2" type="ORF">HUW51_03145</name>
</gene>
<dbReference type="PANTHER" id="PTHR43415">
    <property type="entry name" value="SPERMIDINE N(1)-ACETYLTRANSFERASE"/>
    <property type="match status" value="1"/>
</dbReference>
<dbReference type="KEGG" id="aswu:HUW51_03145"/>
<keyword evidence="2" id="KW-0808">Transferase</keyword>
<proteinExistence type="predicted"/>
<dbReference type="Proteomes" id="UP000515237">
    <property type="component" value="Chromosome"/>
</dbReference>
<evidence type="ECO:0000313" key="3">
    <source>
        <dbReference type="Proteomes" id="UP000515237"/>
    </source>
</evidence>